<accession>A0AAD5R323</accession>
<proteinExistence type="predicted"/>
<comment type="caution">
    <text evidence="1">The sequence shown here is derived from an EMBL/GenBank/DDBJ whole genome shotgun (WGS) entry which is preliminary data.</text>
</comment>
<keyword evidence="2" id="KW-1185">Reference proteome</keyword>
<protein>
    <submittedName>
        <fullName evidence="1">Uncharacterized protein</fullName>
    </submittedName>
</protein>
<sequence length="129" mass="14817">MNKNQTAPEIAKHTGEISSKRSLISSLELSPLHVLTLQGANSLVVFVQVVAHSLMHMHRLQLCSRNNPMRQIYTQHGRFIQYLTDATGKIRPHRSMAKDYKQCEWLDCCPTEYKQAYNSYLLLSVLCQI</sequence>
<name>A0AAD5R323_PARTN</name>
<reference evidence="1" key="1">
    <citation type="submission" date="2021-06" db="EMBL/GenBank/DDBJ databases">
        <title>Parelaphostrongylus tenuis whole genome reference sequence.</title>
        <authorList>
            <person name="Garwood T.J."/>
            <person name="Larsen P.A."/>
            <person name="Fountain-Jones N.M."/>
            <person name="Garbe J.R."/>
            <person name="Macchietto M.G."/>
            <person name="Kania S.A."/>
            <person name="Gerhold R.W."/>
            <person name="Richards J.E."/>
            <person name="Wolf T.M."/>
        </authorList>
    </citation>
    <scope>NUCLEOTIDE SEQUENCE</scope>
    <source>
        <strain evidence="1">MNPRO001-30</strain>
        <tissue evidence="1">Meninges</tissue>
    </source>
</reference>
<dbReference type="Proteomes" id="UP001196413">
    <property type="component" value="Unassembled WGS sequence"/>
</dbReference>
<organism evidence="1 2">
    <name type="scientific">Parelaphostrongylus tenuis</name>
    <name type="common">Meningeal worm</name>
    <dbReference type="NCBI Taxonomy" id="148309"/>
    <lineage>
        <taxon>Eukaryota</taxon>
        <taxon>Metazoa</taxon>
        <taxon>Ecdysozoa</taxon>
        <taxon>Nematoda</taxon>
        <taxon>Chromadorea</taxon>
        <taxon>Rhabditida</taxon>
        <taxon>Rhabditina</taxon>
        <taxon>Rhabditomorpha</taxon>
        <taxon>Strongyloidea</taxon>
        <taxon>Metastrongylidae</taxon>
        <taxon>Parelaphostrongylus</taxon>
    </lineage>
</organism>
<evidence type="ECO:0000313" key="2">
    <source>
        <dbReference type="Proteomes" id="UP001196413"/>
    </source>
</evidence>
<dbReference type="AlphaFoldDB" id="A0AAD5R323"/>
<gene>
    <name evidence="1" type="ORF">KIN20_029715</name>
</gene>
<dbReference type="EMBL" id="JAHQIW010006228">
    <property type="protein sequence ID" value="KAJ1368559.1"/>
    <property type="molecule type" value="Genomic_DNA"/>
</dbReference>
<evidence type="ECO:0000313" key="1">
    <source>
        <dbReference type="EMBL" id="KAJ1368559.1"/>
    </source>
</evidence>